<reference evidence="1 2" key="1">
    <citation type="journal article" date="2019" name="Sci. Rep.">
        <title>Orb-weaving spider Araneus ventricosus genome elucidates the spidroin gene catalogue.</title>
        <authorList>
            <person name="Kono N."/>
            <person name="Nakamura H."/>
            <person name="Ohtoshi R."/>
            <person name="Moran D.A.P."/>
            <person name="Shinohara A."/>
            <person name="Yoshida Y."/>
            <person name="Fujiwara M."/>
            <person name="Mori M."/>
            <person name="Tomita M."/>
            <person name="Arakawa K."/>
        </authorList>
    </citation>
    <scope>NUCLEOTIDE SEQUENCE [LARGE SCALE GENOMIC DNA]</scope>
</reference>
<name>A0A4Y2LVZ5_ARAVE</name>
<dbReference type="AlphaFoldDB" id="A0A4Y2LVZ5"/>
<evidence type="ECO:0000313" key="1">
    <source>
        <dbReference type="EMBL" id="GBN18629.1"/>
    </source>
</evidence>
<protein>
    <submittedName>
        <fullName evidence="1">Uncharacterized protein</fullName>
    </submittedName>
</protein>
<dbReference type="EMBL" id="BGPR01006397">
    <property type="protein sequence ID" value="GBN18629.1"/>
    <property type="molecule type" value="Genomic_DNA"/>
</dbReference>
<sequence length="88" mass="9851">MHWSQIHTPPLHCLQSFAESLRLMNRTSKKKKSLMGQDQAITDGAIQKGDTFGDNLTFGAVNIESLIRDVTPNDMLERSMGEIQGISY</sequence>
<proteinExistence type="predicted"/>
<keyword evidence="2" id="KW-1185">Reference proteome</keyword>
<accession>A0A4Y2LVZ5</accession>
<evidence type="ECO:0000313" key="2">
    <source>
        <dbReference type="Proteomes" id="UP000499080"/>
    </source>
</evidence>
<dbReference type="Proteomes" id="UP000499080">
    <property type="component" value="Unassembled WGS sequence"/>
</dbReference>
<gene>
    <name evidence="1" type="ORF">AVEN_227924_1</name>
</gene>
<organism evidence="1 2">
    <name type="scientific">Araneus ventricosus</name>
    <name type="common">Orbweaver spider</name>
    <name type="synonym">Epeira ventricosa</name>
    <dbReference type="NCBI Taxonomy" id="182803"/>
    <lineage>
        <taxon>Eukaryota</taxon>
        <taxon>Metazoa</taxon>
        <taxon>Ecdysozoa</taxon>
        <taxon>Arthropoda</taxon>
        <taxon>Chelicerata</taxon>
        <taxon>Arachnida</taxon>
        <taxon>Araneae</taxon>
        <taxon>Araneomorphae</taxon>
        <taxon>Entelegynae</taxon>
        <taxon>Araneoidea</taxon>
        <taxon>Araneidae</taxon>
        <taxon>Araneus</taxon>
    </lineage>
</organism>
<comment type="caution">
    <text evidence="1">The sequence shown here is derived from an EMBL/GenBank/DDBJ whole genome shotgun (WGS) entry which is preliminary data.</text>
</comment>